<keyword evidence="3" id="KW-1185">Reference proteome</keyword>
<dbReference type="GO" id="GO:0005739">
    <property type="term" value="C:mitochondrion"/>
    <property type="evidence" value="ECO:0007669"/>
    <property type="project" value="InterPro"/>
</dbReference>
<dbReference type="InterPro" id="IPR008699">
    <property type="entry name" value="NDUFB8"/>
</dbReference>
<dbReference type="Proteomes" id="UP000565441">
    <property type="component" value="Unassembled WGS sequence"/>
</dbReference>
<protein>
    <submittedName>
        <fullName evidence="2">Uncharacterized protein</fullName>
    </submittedName>
</protein>
<dbReference type="AlphaFoldDB" id="A0A8H5HET3"/>
<proteinExistence type="predicted"/>
<evidence type="ECO:0000313" key="2">
    <source>
        <dbReference type="EMBL" id="KAF5381963.1"/>
    </source>
</evidence>
<keyword evidence="1" id="KW-0812">Transmembrane</keyword>
<dbReference type="PANTHER" id="PTHR12840:SF1">
    <property type="entry name" value="NADH DEHYDROGENASE [UBIQUINONE] 1 BETA SUBCOMPLEX SUBUNIT 8, MITOCHONDRIAL"/>
    <property type="match status" value="1"/>
</dbReference>
<gene>
    <name evidence="2" type="ORF">D9615_004451</name>
</gene>
<reference evidence="2 3" key="1">
    <citation type="journal article" date="2020" name="ISME J.">
        <title>Uncovering the hidden diversity of litter-decomposition mechanisms in mushroom-forming fungi.</title>
        <authorList>
            <person name="Floudas D."/>
            <person name="Bentzer J."/>
            <person name="Ahren D."/>
            <person name="Johansson T."/>
            <person name="Persson P."/>
            <person name="Tunlid A."/>
        </authorList>
    </citation>
    <scope>NUCLEOTIDE SEQUENCE [LARGE SCALE GENOMIC DNA]</scope>
    <source>
        <strain evidence="2 3">CBS 661.87</strain>
    </source>
</reference>
<evidence type="ECO:0000256" key="1">
    <source>
        <dbReference type="SAM" id="Phobius"/>
    </source>
</evidence>
<organism evidence="2 3">
    <name type="scientific">Tricholomella constricta</name>
    <dbReference type="NCBI Taxonomy" id="117010"/>
    <lineage>
        <taxon>Eukaryota</taxon>
        <taxon>Fungi</taxon>
        <taxon>Dikarya</taxon>
        <taxon>Basidiomycota</taxon>
        <taxon>Agaricomycotina</taxon>
        <taxon>Agaricomycetes</taxon>
        <taxon>Agaricomycetidae</taxon>
        <taxon>Agaricales</taxon>
        <taxon>Tricholomatineae</taxon>
        <taxon>Lyophyllaceae</taxon>
        <taxon>Tricholomella</taxon>
    </lineage>
</organism>
<comment type="caution">
    <text evidence="2">The sequence shown here is derived from an EMBL/GenBank/DDBJ whole genome shotgun (WGS) entry which is preliminary data.</text>
</comment>
<accession>A0A8H5HET3</accession>
<dbReference type="PANTHER" id="PTHR12840">
    <property type="entry name" value="NADH-UBIQUINONE OXIDOREDUCTASE ASHI SUBUNIT"/>
    <property type="match status" value="1"/>
</dbReference>
<feature type="transmembrane region" description="Helical" evidence="1">
    <location>
        <begin position="101"/>
        <end position="119"/>
    </location>
</feature>
<keyword evidence="1" id="KW-1133">Transmembrane helix</keyword>
<dbReference type="OrthoDB" id="2014058at2759"/>
<dbReference type="Pfam" id="PF05821">
    <property type="entry name" value="NDUF_B8"/>
    <property type="match status" value="1"/>
</dbReference>
<sequence>MATTIALRCAVAAASSSAGRVLALRSARPQNVRTVSTSTKEEVDPQLNGYPQLPFVSNQTLPALGWQDPLLRRNFGDTLHEEDEVLSMWGPDIPPVPPMTATLHFLLAASAFVGFGFLVKNVMLQDAPAVRREYPFSGLVIELGGEENKARAESTEED</sequence>
<evidence type="ECO:0000313" key="3">
    <source>
        <dbReference type="Proteomes" id="UP000565441"/>
    </source>
</evidence>
<keyword evidence="1" id="KW-0472">Membrane</keyword>
<name>A0A8H5HET3_9AGAR</name>
<dbReference type="EMBL" id="JAACJP010000009">
    <property type="protein sequence ID" value="KAF5381963.1"/>
    <property type="molecule type" value="Genomic_DNA"/>
</dbReference>